<accession>A0A9P9EBG9</accession>
<sequence>MASEDIVAAYLAISPGIALTGSVARPLPVGLPGPPPLLGMWRNSLPEGRAKTAVVLHVDTEGNFHNEVAEEAKEKAKDKPADKAPEEDKAEKATEKEGEGVETSAGVTAVPDVDMARSLLSKHPISTKEASKPHPQASHTY</sequence>
<protein>
    <submittedName>
        <fullName evidence="2">Uncharacterized protein</fullName>
    </submittedName>
</protein>
<dbReference type="EMBL" id="JAGMUV010000014">
    <property type="protein sequence ID" value="KAH7134099.1"/>
    <property type="molecule type" value="Genomic_DNA"/>
</dbReference>
<dbReference type="Proteomes" id="UP000738349">
    <property type="component" value="Unassembled WGS sequence"/>
</dbReference>
<comment type="caution">
    <text evidence="2">The sequence shown here is derived from an EMBL/GenBank/DDBJ whole genome shotgun (WGS) entry which is preliminary data.</text>
</comment>
<evidence type="ECO:0000313" key="2">
    <source>
        <dbReference type="EMBL" id="KAH7134099.1"/>
    </source>
</evidence>
<name>A0A9P9EBG9_9HYPO</name>
<evidence type="ECO:0000313" key="3">
    <source>
        <dbReference type="Proteomes" id="UP000738349"/>
    </source>
</evidence>
<reference evidence="2" key="1">
    <citation type="journal article" date="2021" name="Nat. Commun.">
        <title>Genetic determinants of endophytism in the Arabidopsis root mycobiome.</title>
        <authorList>
            <person name="Mesny F."/>
            <person name="Miyauchi S."/>
            <person name="Thiergart T."/>
            <person name="Pickel B."/>
            <person name="Atanasova L."/>
            <person name="Karlsson M."/>
            <person name="Huettel B."/>
            <person name="Barry K.W."/>
            <person name="Haridas S."/>
            <person name="Chen C."/>
            <person name="Bauer D."/>
            <person name="Andreopoulos W."/>
            <person name="Pangilinan J."/>
            <person name="LaButti K."/>
            <person name="Riley R."/>
            <person name="Lipzen A."/>
            <person name="Clum A."/>
            <person name="Drula E."/>
            <person name="Henrissat B."/>
            <person name="Kohler A."/>
            <person name="Grigoriev I.V."/>
            <person name="Martin F.M."/>
            <person name="Hacquard S."/>
        </authorList>
    </citation>
    <scope>NUCLEOTIDE SEQUENCE</scope>
    <source>
        <strain evidence="2">MPI-CAGE-AT-0147</strain>
    </source>
</reference>
<feature type="region of interest" description="Disordered" evidence="1">
    <location>
        <begin position="68"/>
        <end position="141"/>
    </location>
</feature>
<dbReference type="AlphaFoldDB" id="A0A9P9EBG9"/>
<keyword evidence="3" id="KW-1185">Reference proteome</keyword>
<proteinExistence type="predicted"/>
<feature type="compositionally biased region" description="Basic and acidic residues" evidence="1">
    <location>
        <begin position="68"/>
        <end position="99"/>
    </location>
</feature>
<gene>
    <name evidence="2" type="ORF">EDB81DRAFT_886907</name>
</gene>
<organism evidence="2 3">
    <name type="scientific">Dactylonectria macrodidyma</name>
    <dbReference type="NCBI Taxonomy" id="307937"/>
    <lineage>
        <taxon>Eukaryota</taxon>
        <taxon>Fungi</taxon>
        <taxon>Dikarya</taxon>
        <taxon>Ascomycota</taxon>
        <taxon>Pezizomycotina</taxon>
        <taxon>Sordariomycetes</taxon>
        <taxon>Hypocreomycetidae</taxon>
        <taxon>Hypocreales</taxon>
        <taxon>Nectriaceae</taxon>
        <taxon>Dactylonectria</taxon>
    </lineage>
</organism>
<evidence type="ECO:0000256" key="1">
    <source>
        <dbReference type="SAM" id="MobiDB-lite"/>
    </source>
</evidence>